<accession>A0A9D4JAL7</accession>
<comment type="caution">
    <text evidence="1">The sequence shown here is derived from an EMBL/GenBank/DDBJ whole genome shotgun (WGS) entry which is preliminary data.</text>
</comment>
<proteinExistence type="predicted"/>
<organism evidence="1 2">
    <name type="scientific">Dreissena polymorpha</name>
    <name type="common">Zebra mussel</name>
    <name type="synonym">Mytilus polymorpha</name>
    <dbReference type="NCBI Taxonomy" id="45954"/>
    <lineage>
        <taxon>Eukaryota</taxon>
        <taxon>Metazoa</taxon>
        <taxon>Spiralia</taxon>
        <taxon>Lophotrochozoa</taxon>
        <taxon>Mollusca</taxon>
        <taxon>Bivalvia</taxon>
        <taxon>Autobranchia</taxon>
        <taxon>Heteroconchia</taxon>
        <taxon>Euheterodonta</taxon>
        <taxon>Imparidentia</taxon>
        <taxon>Neoheterodontei</taxon>
        <taxon>Myida</taxon>
        <taxon>Dreissenoidea</taxon>
        <taxon>Dreissenidae</taxon>
        <taxon>Dreissena</taxon>
    </lineage>
</organism>
<evidence type="ECO:0000313" key="1">
    <source>
        <dbReference type="EMBL" id="KAH3806016.1"/>
    </source>
</evidence>
<dbReference type="Proteomes" id="UP000828390">
    <property type="component" value="Unassembled WGS sequence"/>
</dbReference>
<dbReference type="EMBL" id="JAIWYP010000006">
    <property type="protein sequence ID" value="KAH3806016.1"/>
    <property type="molecule type" value="Genomic_DNA"/>
</dbReference>
<protein>
    <submittedName>
        <fullName evidence="1">Uncharacterized protein</fullName>
    </submittedName>
</protein>
<name>A0A9D4JAL7_DREPO</name>
<keyword evidence="2" id="KW-1185">Reference proteome</keyword>
<reference evidence="1" key="1">
    <citation type="journal article" date="2019" name="bioRxiv">
        <title>The Genome of the Zebra Mussel, Dreissena polymorpha: A Resource for Invasive Species Research.</title>
        <authorList>
            <person name="McCartney M.A."/>
            <person name="Auch B."/>
            <person name="Kono T."/>
            <person name="Mallez S."/>
            <person name="Zhang Y."/>
            <person name="Obille A."/>
            <person name="Becker A."/>
            <person name="Abrahante J.E."/>
            <person name="Garbe J."/>
            <person name="Badalamenti J.P."/>
            <person name="Herman A."/>
            <person name="Mangelson H."/>
            <person name="Liachko I."/>
            <person name="Sullivan S."/>
            <person name="Sone E.D."/>
            <person name="Koren S."/>
            <person name="Silverstein K.A.T."/>
            <person name="Beckman K.B."/>
            <person name="Gohl D.M."/>
        </authorList>
    </citation>
    <scope>NUCLEOTIDE SEQUENCE</scope>
    <source>
        <strain evidence="1">Duluth1</strain>
        <tissue evidence="1">Whole animal</tissue>
    </source>
</reference>
<sequence length="443" mass="48651">MLNVMDQPLFVPVQRTNMQIRPTNNVSTCEKIVRPVPDSNSGLLAYRASALMTELTVPRHNVSSNVTKFTGRDMITMCWIDLNVSCNAFVAASQRLYKDAVCDGSTLVCACPEDRYADTANKQCLYTNGALKNDTYTVQNSAGQSYRIYYQFNNGYGYTFLSNATNVNVNMSSLYDNKSNVIKRHKRLNGVQYTSKISQLESCASTPVSVQYSAYNGYQASSSYIAFFFNPSGQGYINHVVRRNKLMYQWYDGASAVAQSEYLSDEFFTNYHEVHQVGCGGYSIGSNVPTGGAVGMKFTVECAVPAKVSGAQITTREQTSVTPARIRAFPDLNTRVAISPAPAPEVTTGPAPLPYAENVLYKSIIKLNKDKLGASPIRLCPAGKIPATTLPMVLIEFAVADVKIATSQNDVRFLNIEGNQTISINIKLADEKSITSMILIGLW</sequence>
<reference evidence="1" key="2">
    <citation type="submission" date="2020-11" db="EMBL/GenBank/DDBJ databases">
        <authorList>
            <person name="McCartney M.A."/>
            <person name="Auch B."/>
            <person name="Kono T."/>
            <person name="Mallez S."/>
            <person name="Becker A."/>
            <person name="Gohl D.M."/>
            <person name="Silverstein K.A.T."/>
            <person name="Koren S."/>
            <person name="Bechman K.B."/>
            <person name="Herman A."/>
            <person name="Abrahante J.E."/>
            <person name="Garbe J."/>
        </authorList>
    </citation>
    <scope>NUCLEOTIDE SEQUENCE</scope>
    <source>
        <strain evidence="1">Duluth1</strain>
        <tissue evidence="1">Whole animal</tissue>
    </source>
</reference>
<dbReference type="AlphaFoldDB" id="A0A9D4JAL7"/>
<evidence type="ECO:0000313" key="2">
    <source>
        <dbReference type="Proteomes" id="UP000828390"/>
    </source>
</evidence>
<gene>
    <name evidence="1" type="ORF">DPMN_134326</name>
</gene>